<gene>
    <name evidence="5" type="ORF">GY24_01425</name>
</gene>
<dbReference type="Pfam" id="PF00106">
    <property type="entry name" value="adh_short"/>
    <property type="match status" value="1"/>
</dbReference>
<evidence type="ECO:0000313" key="6">
    <source>
        <dbReference type="Proteomes" id="UP000237755"/>
    </source>
</evidence>
<keyword evidence="2" id="KW-0560">Oxidoreductase</keyword>
<protein>
    <recommendedName>
        <fullName evidence="4">Ketoreductase domain-containing protein</fullName>
    </recommendedName>
</protein>
<dbReference type="Proteomes" id="UP000237755">
    <property type="component" value="Unassembled WGS sequence"/>
</dbReference>
<evidence type="ECO:0000256" key="1">
    <source>
        <dbReference type="ARBA" id="ARBA00006484"/>
    </source>
</evidence>
<feature type="domain" description="Ketoreductase" evidence="4">
    <location>
        <begin position="7"/>
        <end position="185"/>
    </location>
</feature>
<keyword evidence="6" id="KW-1185">Reference proteome</keyword>
<evidence type="ECO:0000313" key="5">
    <source>
        <dbReference type="EMBL" id="PPL20234.1"/>
    </source>
</evidence>
<dbReference type="PRINTS" id="PR00080">
    <property type="entry name" value="SDRFAMILY"/>
</dbReference>
<dbReference type="Gene3D" id="3.40.50.720">
    <property type="entry name" value="NAD(P)-binding Rossmann-like Domain"/>
    <property type="match status" value="1"/>
</dbReference>
<evidence type="ECO:0000259" key="4">
    <source>
        <dbReference type="SMART" id="SM00822"/>
    </source>
</evidence>
<dbReference type="SUPFAM" id="SSF51735">
    <property type="entry name" value="NAD(P)-binding Rossmann-fold domains"/>
    <property type="match status" value="1"/>
</dbReference>
<reference evidence="5 6" key="1">
    <citation type="journal article" date="2008" name="Int. J. Syst. Evol. Microbiol.">
        <title>Leifsonia pindariensis sp. nov., isolated from the Pindari glacier of the Indian Himalayas, and emended description of the genus Leifsonia.</title>
        <authorList>
            <person name="Reddy G.S."/>
            <person name="Prabagaran S.R."/>
            <person name="Shivaji S."/>
        </authorList>
    </citation>
    <scope>NUCLEOTIDE SEQUENCE [LARGE SCALE GENOMIC DNA]</scope>
    <source>
        <strain evidence="5 6">PON 10</strain>
    </source>
</reference>
<dbReference type="PRINTS" id="PR00081">
    <property type="entry name" value="GDHRDH"/>
</dbReference>
<comment type="similarity">
    <text evidence="1 3">Belongs to the short-chain dehydrogenases/reductases (SDR) family.</text>
</comment>
<dbReference type="PANTHER" id="PTHR44196:SF1">
    <property type="entry name" value="DEHYDROGENASE_REDUCTASE SDR FAMILY MEMBER 7B"/>
    <property type="match status" value="1"/>
</dbReference>
<dbReference type="EMBL" id="MPZN01000003">
    <property type="protein sequence ID" value="PPL20234.1"/>
    <property type="molecule type" value="Genomic_DNA"/>
</dbReference>
<organism evidence="5 6">
    <name type="scientific">Microterricola pindariensis</name>
    <dbReference type="NCBI Taxonomy" id="478010"/>
    <lineage>
        <taxon>Bacteria</taxon>
        <taxon>Bacillati</taxon>
        <taxon>Actinomycetota</taxon>
        <taxon>Actinomycetes</taxon>
        <taxon>Micrococcales</taxon>
        <taxon>Microbacteriaceae</taxon>
        <taxon>Microterricola</taxon>
    </lineage>
</organism>
<evidence type="ECO:0000256" key="3">
    <source>
        <dbReference type="RuleBase" id="RU000363"/>
    </source>
</evidence>
<comment type="caution">
    <text evidence="5">The sequence shown here is derived from an EMBL/GenBank/DDBJ whole genome shotgun (WGS) entry which is preliminary data.</text>
</comment>
<dbReference type="CDD" id="cd05233">
    <property type="entry name" value="SDR_c"/>
    <property type="match status" value="1"/>
</dbReference>
<dbReference type="InterPro" id="IPR036291">
    <property type="entry name" value="NAD(P)-bd_dom_sf"/>
</dbReference>
<dbReference type="InterPro" id="IPR002347">
    <property type="entry name" value="SDR_fam"/>
</dbReference>
<dbReference type="PANTHER" id="PTHR44196">
    <property type="entry name" value="DEHYDROGENASE/REDUCTASE SDR FAMILY MEMBER 7B"/>
    <property type="match status" value="1"/>
</dbReference>
<accession>A0ABX5B0B6</accession>
<name>A0ABX5B0B6_9MICO</name>
<dbReference type="PROSITE" id="PS00061">
    <property type="entry name" value="ADH_SHORT"/>
    <property type="match status" value="1"/>
</dbReference>
<dbReference type="InterPro" id="IPR020904">
    <property type="entry name" value="Sc_DH/Rdtase_CS"/>
</dbReference>
<dbReference type="InterPro" id="IPR057326">
    <property type="entry name" value="KR_dom"/>
</dbReference>
<dbReference type="SMART" id="SM00822">
    <property type="entry name" value="PKS_KR"/>
    <property type="match status" value="1"/>
</dbReference>
<dbReference type="RefSeq" id="WP_104474034.1">
    <property type="nucleotide sequence ID" value="NZ_MPZN01000003.1"/>
</dbReference>
<evidence type="ECO:0000256" key="2">
    <source>
        <dbReference type="ARBA" id="ARBA00023002"/>
    </source>
</evidence>
<sequence>MSSPDAGAVVITGASSGIGKACAIAFAARGYHTLLLSRRLDDMVELDLANSKCVAVDVTDANLVRQTIQRYEANHGPIALLINNAGIMPLGKVHSQDPAEWAAVFETNALSVLHASSAVLPAMLSRGAGTIVSVSSIAGRNVYANHTAYSGSKFAVHAMMESMRREYATSGVRFSVVAPGIVDTNLLSSVSDASIVASYQQTKDRLHGGLTAENIASAIVMIHEQPDSVCIRELVIAPTPQES</sequence>
<proteinExistence type="inferred from homology"/>